<feature type="region of interest" description="Disordered" evidence="1">
    <location>
        <begin position="128"/>
        <end position="221"/>
    </location>
</feature>
<evidence type="ECO:0000313" key="4">
    <source>
        <dbReference type="Proteomes" id="UP001251528"/>
    </source>
</evidence>
<dbReference type="Proteomes" id="UP001251528">
    <property type="component" value="Unassembled WGS sequence"/>
</dbReference>
<feature type="compositionally biased region" description="Basic and acidic residues" evidence="1">
    <location>
        <begin position="76"/>
        <end position="95"/>
    </location>
</feature>
<feature type="transmembrane region" description="Helical" evidence="2">
    <location>
        <begin position="30"/>
        <end position="53"/>
    </location>
</feature>
<comment type="caution">
    <text evidence="3">The sequence shown here is derived from an EMBL/GenBank/DDBJ whole genome shotgun (WGS) entry which is preliminary data.</text>
</comment>
<name>A0AAJ0FYS6_9HYPO</name>
<organism evidence="3 4">
    <name type="scientific">Conoideocrella luteorostrata</name>
    <dbReference type="NCBI Taxonomy" id="1105319"/>
    <lineage>
        <taxon>Eukaryota</taxon>
        <taxon>Fungi</taxon>
        <taxon>Dikarya</taxon>
        <taxon>Ascomycota</taxon>
        <taxon>Pezizomycotina</taxon>
        <taxon>Sordariomycetes</taxon>
        <taxon>Hypocreomycetidae</taxon>
        <taxon>Hypocreales</taxon>
        <taxon>Clavicipitaceae</taxon>
        <taxon>Conoideocrella</taxon>
    </lineage>
</organism>
<gene>
    <name evidence="3" type="ORF">QQS21_008329</name>
</gene>
<feature type="region of interest" description="Disordered" evidence="1">
    <location>
        <begin position="1"/>
        <end position="23"/>
    </location>
</feature>
<dbReference type="EMBL" id="JASWJB010000187">
    <property type="protein sequence ID" value="KAK2593970.1"/>
    <property type="molecule type" value="Genomic_DNA"/>
</dbReference>
<accession>A0AAJ0FYS6</accession>
<reference evidence="3" key="1">
    <citation type="submission" date="2023-06" db="EMBL/GenBank/DDBJ databases">
        <title>Conoideocrella luteorostrata (Hypocreales: Clavicipitaceae), a potential biocontrol fungus for elongate hemlock scale in United States Christmas tree production areas.</title>
        <authorList>
            <person name="Barrett H."/>
            <person name="Lovett B."/>
            <person name="Macias A.M."/>
            <person name="Stajich J.E."/>
            <person name="Kasson M.T."/>
        </authorList>
    </citation>
    <scope>NUCLEOTIDE SEQUENCE</scope>
    <source>
        <strain evidence="3">ARSEF 14590</strain>
    </source>
</reference>
<evidence type="ECO:0000313" key="3">
    <source>
        <dbReference type="EMBL" id="KAK2593970.1"/>
    </source>
</evidence>
<feature type="region of interest" description="Disordered" evidence="1">
    <location>
        <begin position="64"/>
        <end position="116"/>
    </location>
</feature>
<protein>
    <submittedName>
        <fullName evidence="3">Uncharacterized protein</fullName>
    </submittedName>
</protein>
<keyword evidence="2" id="KW-0812">Transmembrane</keyword>
<dbReference type="AlphaFoldDB" id="A0AAJ0FYS6"/>
<evidence type="ECO:0000256" key="2">
    <source>
        <dbReference type="SAM" id="Phobius"/>
    </source>
</evidence>
<feature type="compositionally biased region" description="Low complexity" evidence="1">
    <location>
        <begin position="160"/>
        <end position="174"/>
    </location>
</feature>
<sequence length="221" mass="23513">MAPPLPAPPHTHTRNRNHKRDDYDGPNLGVLIPVIIVLSIFAVIFFGWFGLPWPKIMAWWRRKRSSGGGGSSSTTAKEDDLREHDRELEDRRPSTAREASSGAAEPQPGSGASYAKAMDRSTMDALKLSNLGDGHHRARRAGETRSKTKNKSGGGGGAGQAAAAVTTTITTATTPQGSHHLPGTVTPTDLAPGQLTPGQQSIVSSIVPDRRASPWDPTKTT</sequence>
<keyword evidence="2" id="KW-1133">Transmembrane helix</keyword>
<evidence type="ECO:0000256" key="1">
    <source>
        <dbReference type="SAM" id="MobiDB-lite"/>
    </source>
</evidence>
<keyword evidence="2" id="KW-0472">Membrane</keyword>
<keyword evidence="4" id="KW-1185">Reference proteome</keyword>
<proteinExistence type="predicted"/>